<reference evidence="1" key="1">
    <citation type="submission" date="2021-06" db="EMBL/GenBank/DDBJ databases">
        <authorList>
            <person name="Kallberg Y."/>
            <person name="Tangrot J."/>
            <person name="Rosling A."/>
        </authorList>
    </citation>
    <scope>NUCLEOTIDE SEQUENCE</scope>
    <source>
        <strain evidence="1">28 12/20/2015</strain>
    </source>
</reference>
<dbReference type="EMBL" id="CAJVPW010060437">
    <property type="protein sequence ID" value="CAG8780810.1"/>
    <property type="molecule type" value="Genomic_DNA"/>
</dbReference>
<evidence type="ECO:0000313" key="2">
    <source>
        <dbReference type="Proteomes" id="UP000789366"/>
    </source>
</evidence>
<feature type="non-terminal residue" evidence="1">
    <location>
        <position position="43"/>
    </location>
</feature>
<keyword evidence="2" id="KW-1185">Reference proteome</keyword>
<feature type="non-terminal residue" evidence="1">
    <location>
        <position position="1"/>
    </location>
</feature>
<proteinExistence type="predicted"/>
<gene>
    <name evidence="1" type="ORF">SPELUC_LOCUS16400</name>
</gene>
<evidence type="ECO:0000313" key="1">
    <source>
        <dbReference type="EMBL" id="CAG8780810.1"/>
    </source>
</evidence>
<name>A0ACA9R7V9_9GLOM</name>
<protein>
    <submittedName>
        <fullName evidence="1">15976_t:CDS:1</fullName>
    </submittedName>
</protein>
<dbReference type="Proteomes" id="UP000789366">
    <property type="component" value="Unassembled WGS sequence"/>
</dbReference>
<organism evidence="1 2">
    <name type="scientific">Cetraspora pellucida</name>
    <dbReference type="NCBI Taxonomy" id="1433469"/>
    <lineage>
        <taxon>Eukaryota</taxon>
        <taxon>Fungi</taxon>
        <taxon>Fungi incertae sedis</taxon>
        <taxon>Mucoromycota</taxon>
        <taxon>Glomeromycotina</taxon>
        <taxon>Glomeromycetes</taxon>
        <taxon>Diversisporales</taxon>
        <taxon>Gigasporaceae</taxon>
        <taxon>Cetraspora</taxon>
    </lineage>
</organism>
<accession>A0ACA9R7V9</accession>
<sequence length="43" mass="4955">ATSTNDHRLMLVISLRNYTYEWINSNDAIPLLQNPNESLPPQN</sequence>
<comment type="caution">
    <text evidence="1">The sequence shown here is derived from an EMBL/GenBank/DDBJ whole genome shotgun (WGS) entry which is preliminary data.</text>
</comment>